<keyword evidence="2" id="KW-0238">DNA-binding</keyword>
<evidence type="ECO:0000313" key="6">
    <source>
        <dbReference type="Proteomes" id="UP000694846"/>
    </source>
</evidence>
<protein>
    <submittedName>
        <fullName evidence="5 7">Tigger transposable element-derived protein 4</fullName>
    </submittedName>
</protein>
<keyword evidence="6" id="KW-1185">Reference proteome</keyword>
<dbReference type="InterPro" id="IPR007889">
    <property type="entry name" value="HTH_Psq"/>
</dbReference>
<evidence type="ECO:0000313" key="7">
    <source>
        <dbReference type="RefSeq" id="XP_025408498.1"/>
    </source>
</evidence>
<evidence type="ECO:0000259" key="4">
    <source>
        <dbReference type="PROSITE" id="PS51253"/>
    </source>
</evidence>
<evidence type="ECO:0000256" key="3">
    <source>
        <dbReference type="ARBA" id="ARBA00023242"/>
    </source>
</evidence>
<dbReference type="Gene3D" id="1.10.10.60">
    <property type="entry name" value="Homeodomain-like"/>
    <property type="match status" value="2"/>
</dbReference>
<proteinExistence type="predicted"/>
<dbReference type="InterPro" id="IPR006600">
    <property type="entry name" value="HTH_CenpB_DNA-bd_dom"/>
</dbReference>
<evidence type="ECO:0000313" key="5">
    <source>
        <dbReference type="EMBL" id="MBY74298.1"/>
    </source>
</evidence>
<dbReference type="InterPro" id="IPR009057">
    <property type="entry name" value="Homeodomain-like_sf"/>
</dbReference>
<keyword evidence="3" id="KW-0539">Nucleus</keyword>
<reference evidence="5" key="1">
    <citation type="submission" date="2018-04" db="EMBL/GenBank/DDBJ databases">
        <title>Transcriptome assembly of Sipha flava.</title>
        <authorList>
            <person name="Scully E.D."/>
            <person name="Geib S.M."/>
            <person name="Palmer N.A."/>
            <person name="Koch K."/>
            <person name="Bradshaw J."/>
            <person name="Heng-Moss T."/>
            <person name="Sarath G."/>
        </authorList>
    </citation>
    <scope>NUCLEOTIDE SEQUENCE</scope>
</reference>
<dbReference type="PANTHER" id="PTHR19303">
    <property type="entry name" value="TRANSPOSON"/>
    <property type="match status" value="1"/>
</dbReference>
<accession>A0A2S2Q986</accession>
<dbReference type="Pfam" id="PF03221">
    <property type="entry name" value="HTH_Tnp_Tc5"/>
    <property type="match status" value="1"/>
</dbReference>
<dbReference type="AlphaFoldDB" id="A0A2S2Q986"/>
<dbReference type="InterPro" id="IPR004875">
    <property type="entry name" value="DDE_SF_endonuclease_dom"/>
</dbReference>
<dbReference type="Pfam" id="PF04218">
    <property type="entry name" value="CENP-B_N"/>
    <property type="match status" value="1"/>
</dbReference>
<evidence type="ECO:0000256" key="2">
    <source>
        <dbReference type="ARBA" id="ARBA00023125"/>
    </source>
</evidence>
<name>A0A2S2Q986_9HEMI</name>
<dbReference type="SMART" id="SM00674">
    <property type="entry name" value="CENPB"/>
    <property type="match status" value="1"/>
</dbReference>
<comment type="subcellular location">
    <subcellularLocation>
        <location evidence="1">Nucleus</location>
    </subcellularLocation>
</comment>
<dbReference type="EMBL" id="GGMS01005095">
    <property type="protein sequence ID" value="MBY74298.1"/>
    <property type="molecule type" value="Transcribed_RNA"/>
</dbReference>
<organism evidence="5">
    <name type="scientific">Sipha flava</name>
    <name type="common">yellow sugarcane aphid</name>
    <dbReference type="NCBI Taxonomy" id="143950"/>
    <lineage>
        <taxon>Eukaryota</taxon>
        <taxon>Metazoa</taxon>
        <taxon>Ecdysozoa</taxon>
        <taxon>Arthropoda</taxon>
        <taxon>Hexapoda</taxon>
        <taxon>Insecta</taxon>
        <taxon>Pterygota</taxon>
        <taxon>Neoptera</taxon>
        <taxon>Paraneoptera</taxon>
        <taxon>Hemiptera</taxon>
        <taxon>Sternorrhyncha</taxon>
        <taxon>Aphidomorpha</taxon>
        <taxon>Aphidoidea</taxon>
        <taxon>Aphididae</taxon>
        <taxon>Sipha</taxon>
    </lineage>
</organism>
<dbReference type="RefSeq" id="XP_025408498.1">
    <property type="nucleotide sequence ID" value="XM_025552713.1"/>
</dbReference>
<dbReference type="InterPro" id="IPR050863">
    <property type="entry name" value="CenT-Element_Derived"/>
</dbReference>
<dbReference type="GO" id="GO:0005634">
    <property type="term" value="C:nucleus"/>
    <property type="evidence" value="ECO:0007669"/>
    <property type="project" value="UniProtKB-SubCell"/>
</dbReference>
<feature type="domain" description="HTH CENPB-type" evidence="4">
    <location>
        <begin position="64"/>
        <end position="135"/>
    </location>
</feature>
<dbReference type="GO" id="GO:0003677">
    <property type="term" value="F:DNA binding"/>
    <property type="evidence" value="ECO:0007669"/>
    <property type="project" value="UniProtKB-KW"/>
</dbReference>
<gene>
    <name evidence="5" type="primary">Tigd4_10</name>
    <name evidence="7" type="synonym">LOC112682189</name>
    <name evidence="5" type="ORF">g.106498</name>
</gene>
<dbReference type="SUPFAM" id="SSF46689">
    <property type="entry name" value="Homeodomain-like"/>
    <property type="match status" value="2"/>
</dbReference>
<dbReference type="Proteomes" id="UP000694846">
    <property type="component" value="Unplaced"/>
</dbReference>
<dbReference type="PROSITE" id="PS51253">
    <property type="entry name" value="HTH_CENPB"/>
    <property type="match status" value="1"/>
</dbReference>
<dbReference type="PANTHER" id="PTHR19303:SF73">
    <property type="entry name" value="PROTEIN PDC2"/>
    <property type="match status" value="1"/>
</dbReference>
<evidence type="ECO:0000256" key="1">
    <source>
        <dbReference type="ARBA" id="ARBA00004123"/>
    </source>
</evidence>
<dbReference type="Pfam" id="PF03184">
    <property type="entry name" value="DDE_1"/>
    <property type="match status" value="1"/>
</dbReference>
<dbReference type="OrthoDB" id="9909311at2759"/>
<reference evidence="7" key="2">
    <citation type="submission" date="2025-04" db="UniProtKB">
        <authorList>
            <consortium name="RefSeq"/>
        </authorList>
    </citation>
    <scope>IDENTIFICATION</scope>
    <source>
        <tissue evidence="7">Whole body</tissue>
    </source>
</reference>
<sequence length="484" mass="56035">MSSKISRKALTITEKLSILEKYDANTTFTKKKLAKLLNIPESTLRTIIYKRKEIESNAFNGPTKRKKIKFGKYFTLEKILVEWIHEANVYSVPINGPIIQEKALEISKLLNIKDFNATNGWLDRFKNRHHIVYSRINGKFKSDVDNKLWFLNLMSKYTNKYASKDIFNACEFGLFFKVMPDKSIMYKNNKCSNGELSEERLTVLICANSDGTEKLKPLVIGKSLQPKCFTNIKTFPCEYIAQKQVWMTSEHFSSWVKELDLKMGEKNREILLFLDSCPVHSKNISLKNMKLVFFPENVSSKLQPMNQGIIKVLKRYYRKHLFLRYLNVIQNSNIKPLNILDALYYITAAWNSIQPQIIANSFKKAGISMSCGELVDNAKSNDLEDESFKNTQINFEEYVEVDENLITYEPNLQNSKKEVNYVHNENNGEEDDDSTIEVLPTLSCTMNAINVVRRFISTLEKSEAAMYNINCVENEIVRKQSNLL</sequence>